<evidence type="ECO:0000256" key="4">
    <source>
        <dbReference type="ARBA" id="ARBA00022496"/>
    </source>
</evidence>
<protein>
    <recommendedName>
        <fullName evidence="13">Secretin/TonB short N-terminal domain-containing protein</fullName>
    </recommendedName>
</protein>
<keyword evidence="9 10" id="KW-0998">Cell outer membrane</keyword>
<dbReference type="Proteomes" id="UP000030907">
    <property type="component" value="Chromosome"/>
</dbReference>
<dbReference type="InterPro" id="IPR037066">
    <property type="entry name" value="Plug_dom_sf"/>
</dbReference>
<dbReference type="Gene3D" id="2.40.170.20">
    <property type="entry name" value="TonB-dependent receptor, beta-barrel domain"/>
    <property type="match status" value="1"/>
</dbReference>
<dbReference type="InterPro" id="IPR000531">
    <property type="entry name" value="Beta-barrel_TonB"/>
</dbReference>
<feature type="domain" description="Secretin/TonB short N-terminal" evidence="13">
    <location>
        <begin position="49"/>
        <end position="99"/>
    </location>
</feature>
<evidence type="ECO:0000256" key="1">
    <source>
        <dbReference type="ARBA" id="ARBA00004571"/>
    </source>
</evidence>
<feature type="chain" id="PRO_5002030832" description="Secretin/TonB short N-terminal domain-containing protein" evidence="12">
    <location>
        <begin position="25"/>
        <end position="965"/>
    </location>
</feature>
<reference evidence="14 15" key="1">
    <citation type="journal article" date="2015" name="Int. J. Syst. Evol. Microbiol.">
        <title>Description of Sphingopyxis fribergensis sp. nov. - a soil bacterium with the ability to degrade styrene and phenylacetic acid.</title>
        <authorList>
            <person name="Oelschlagel M."/>
            <person name="Ruckert C."/>
            <person name="Kalinowski J."/>
            <person name="Schmidt G."/>
            <person name="Schlomann M."/>
            <person name="Tischler D."/>
        </authorList>
    </citation>
    <scope>NUCLEOTIDE SEQUENCE [LARGE SCALE GENOMIC DNA]</scope>
    <source>
        <strain evidence="14 15">Kp5.2</strain>
    </source>
</reference>
<keyword evidence="5 10" id="KW-0812">Transmembrane</keyword>
<dbReference type="GO" id="GO:0009279">
    <property type="term" value="C:cell outer membrane"/>
    <property type="evidence" value="ECO:0007669"/>
    <property type="project" value="UniProtKB-SubCell"/>
</dbReference>
<dbReference type="Pfam" id="PF07715">
    <property type="entry name" value="Plug"/>
    <property type="match status" value="1"/>
</dbReference>
<evidence type="ECO:0000313" key="14">
    <source>
        <dbReference type="EMBL" id="AJA11204.1"/>
    </source>
</evidence>
<evidence type="ECO:0000259" key="13">
    <source>
        <dbReference type="SMART" id="SM00965"/>
    </source>
</evidence>
<dbReference type="PROSITE" id="PS52016">
    <property type="entry name" value="TONB_DEPENDENT_REC_3"/>
    <property type="match status" value="1"/>
</dbReference>
<dbReference type="InterPro" id="IPR011662">
    <property type="entry name" value="Secretin/TonB_short_N"/>
</dbReference>
<evidence type="ECO:0000256" key="11">
    <source>
        <dbReference type="RuleBase" id="RU003357"/>
    </source>
</evidence>
<accession>A0A0A7PML0</accession>
<dbReference type="EMBL" id="CP009122">
    <property type="protein sequence ID" value="AJA11204.1"/>
    <property type="molecule type" value="Genomic_DNA"/>
</dbReference>
<keyword evidence="12" id="KW-0732">Signal</keyword>
<dbReference type="GO" id="GO:0006826">
    <property type="term" value="P:iron ion transport"/>
    <property type="evidence" value="ECO:0007669"/>
    <property type="project" value="UniProtKB-KW"/>
</dbReference>
<keyword evidence="2 10" id="KW-0813">Transport</keyword>
<dbReference type="HOGENOM" id="CLU_010745_0_1_5"/>
<evidence type="ECO:0000313" key="15">
    <source>
        <dbReference type="Proteomes" id="UP000030907"/>
    </source>
</evidence>
<dbReference type="Pfam" id="PF00593">
    <property type="entry name" value="TonB_dep_Rec_b-barrel"/>
    <property type="match status" value="1"/>
</dbReference>
<dbReference type="AlphaFoldDB" id="A0A0A7PML0"/>
<evidence type="ECO:0000256" key="8">
    <source>
        <dbReference type="ARBA" id="ARBA00023136"/>
    </source>
</evidence>
<keyword evidence="4" id="KW-0410">Iron transport</keyword>
<evidence type="ECO:0000256" key="10">
    <source>
        <dbReference type="PROSITE-ProRule" id="PRU01360"/>
    </source>
</evidence>
<dbReference type="KEGG" id="sphk:SKP52_21750"/>
<evidence type="ECO:0000256" key="9">
    <source>
        <dbReference type="ARBA" id="ARBA00023237"/>
    </source>
</evidence>
<evidence type="ECO:0000256" key="6">
    <source>
        <dbReference type="ARBA" id="ARBA00023004"/>
    </source>
</evidence>
<comment type="similarity">
    <text evidence="10 11">Belongs to the TonB-dependent receptor family.</text>
</comment>
<comment type="subcellular location">
    <subcellularLocation>
        <location evidence="1 10">Cell outer membrane</location>
        <topology evidence="1 10">Multi-pass membrane protein</topology>
    </subcellularLocation>
</comment>
<dbReference type="RefSeq" id="WP_039578602.1">
    <property type="nucleotide sequence ID" value="NZ_CP009122.1"/>
</dbReference>
<dbReference type="STRING" id="1515612.SKP52_21750"/>
<keyword evidence="15" id="KW-1185">Reference proteome</keyword>
<dbReference type="Gene3D" id="3.55.50.30">
    <property type="match status" value="1"/>
</dbReference>
<dbReference type="SMART" id="SM00965">
    <property type="entry name" value="STN"/>
    <property type="match status" value="1"/>
</dbReference>
<dbReference type="CDD" id="cd01347">
    <property type="entry name" value="ligand_gated_channel"/>
    <property type="match status" value="1"/>
</dbReference>
<dbReference type="InterPro" id="IPR036942">
    <property type="entry name" value="Beta-barrel_TonB_sf"/>
</dbReference>
<keyword evidence="7 11" id="KW-0798">TonB box</keyword>
<dbReference type="InterPro" id="IPR039426">
    <property type="entry name" value="TonB-dep_rcpt-like"/>
</dbReference>
<dbReference type="Gene3D" id="2.170.130.10">
    <property type="entry name" value="TonB-dependent receptor, plug domain"/>
    <property type="match status" value="1"/>
</dbReference>
<name>A0A0A7PML0_9SPHN</name>
<evidence type="ECO:0000256" key="2">
    <source>
        <dbReference type="ARBA" id="ARBA00022448"/>
    </source>
</evidence>
<dbReference type="PANTHER" id="PTHR47234">
    <property type="match status" value="1"/>
</dbReference>
<dbReference type="PANTHER" id="PTHR47234:SF2">
    <property type="entry name" value="TONB-DEPENDENT RECEPTOR"/>
    <property type="match status" value="1"/>
</dbReference>
<keyword evidence="8 10" id="KW-0472">Membrane</keyword>
<evidence type="ECO:0000256" key="3">
    <source>
        <dbReference type="ARBA" id="ARBA00022452"/>
    </source>
</evidence>
<dbReference type="SUPFAM" id="SSF56935">
    <property type="entry name" value="Porins"/>
    <property type="match status" value="1"/>
</dbReference>
<feature type="signal peptide" evidence="12">
    <location>
        <begin position="1"/>
        <end position="24"/>
    </location>
</feature>
<evidence type="ECO:0000256" key="7">
    <source>
        <dbReference type="ARBA" id="ARBA00023077"/>
    </source>
</evidence>
<dbReference type="InterPro" id="IPR012910">
    <property type="entry name" value="Plug_dom"/>
</dbReference>
<dbReference type="OrthoDB" id="7051241at2"/>
<organism evidence="14 15">
    <name type="scientific">Sphingopyxis fribergensis</name>
    <dbReference type="NCBI Taxonomy" id="1515612"/>
    <lineage>
        <taxon>Bacteria</taxon>
        <taxon>Pseudomonadati</taxon>
        <taxon>Pseudomonadota</taxon>
        <taxon>Alphaproteobacteria</taxon>
        <taxon>Sphingomonadales</taxon>
        <taxon>Sphingomonadaceae</taxon>
        <taxon>Sphingopyxis</taxon>
    </lineage>
</organism>
<sequence length="965" mass="102288">MNRAFAAALATSTCVVALATPAAAQTREYNIPAGSLKSALDTYVRQSGRQIVYRADQVRSARSHGARGKQSAEAALAAILAGSGFTTRVDGNLVAIVRGGNAEAASSAASRKDVPAAGAATEAENAGDIIVTGSRLKRTRPDDGASPVTTISREKIDRAGATGVGEITRNLTATSFTTDEEFQQGAGQAVQLRGLGLGSTLVLINGRRTVTSALTNSNNFFDLNTIPLAAVERIELLSDSASAVYGADATGGVVNVVLSRAVERPTLDFYYGGADGGATEKRASFSMGTSGPDFRASLALDYFKRENLPGRERDLFANRDYRRFGGRDQSSLIANPGNICTVSGANLPGLSAPCAAVPAGSIGIGLTPASFAATAGQQNRTSSYNNLSVVPESERKSAVGLLEWDVASDVTLFAEMMYSDRRDRSSQPPPQLSNVTVPASNPFNPFGVAVTANFLLASLSDQSIDFSSESLRLVTGARGKLGAWDWELAGLRFRDRGNQDYGQLLDGAAVNAALASASPEMALNVFQDGPGGSDALVRSLLNPTPRLLIARSKADQIDGFVRGPLLDLPAGAVQAVIGGEWRRESVNYDFSAINYSIPSDRNGRESHAAFAEIQIPLLAGDASKGDAGRLTLSSAGRYDHYSDFGGTWNPQVGIVWQATPYLMLRGSYGTAFQAPSLYNLYLAETSFSTQTVDPSRNNQTVPILSRGGGNPNLKPQTAESWTIGFVLAPQRSNLRVRGSFWQIVQEDRFQRLAAPVILANESSFSDYIVRDAPTPADIAAGLPGVLREVRSVTLNFGRLKTNGFDADVAMSWDTDLGRLSADVAGTLVTTYRTADVPGGAPVDRVGIANTNGTIPRFKATATGVWDPGPFGLTVTGRYISGYDDTTADIRNGLRVPSQIFVDAQVSVHLGELIGGSWAENSELRFGAKNLFNRTPDYSGVWGIGYDPSIADLRERFLYVGLSKAF</sequence>
<keyword evidence="3 10" id="KW-1134">Transmembrane beta strand</keyword>
<evidence type="ECO:0000256" key="12">
    <source>
        <dbReference type="SAM" id="SignalP"/>
    </source>
</evidence>
<proteinExistence type="inferred from homology"/>
<keyword evidence="6" id="KW-0408">Iron</keyword>
<keyword evidence="4" id="KW-0406">Ion transport</keyword>
<gene>
    <name evidence="14" type="ORF">SKP52_21750</name>
</gene>
<evidence type="ECO:0000256" key="5">
    <source>
        <dbReference type="ARBA" id="ARBA00022692"/>
    </source>
</evidence>